<dbReference type="GO" id="GO:0003723">
    <property type="term" value="F:RNA binding"/>
    <property type="evidence" value="ECO:0007669"/>
    <property type="project" value="InterPro"/>
</dbReference>
<protein>
    <recommendedName>
        <fullName evidence="5">polynucleotide adenylyltransferase</fullName>
        <ecNumber evidence="5">2.7.7.19</ecNumber>
    </recommendedName>
</protein>
<dbReference type="GO" id="GO:0031123">
    <property type="term" value="P:RNA 3'-end processing"/>
    <property type="evidence" value="ECO:0007669"/>
    <property type="project" value="InterPro"/>
</dbReference>
<dbReference type="Proteomes" id="UP000503349">
    <property type="component" value="Chromosome 18"/>
</dbReference>
<dbReference type="Gene3D" id="1.10.1410.10">
    <property type="match status" value="1"/>
</dbReference>
<proteinExistence type="inferred from homology"/>
<reference evidence="20 21" key="1">
    <citation type="submission" date="2019-02" db="EMBL/GenBank/DDBJ databases">
        <title>Opniocepnalus argus genome.</title>
        <authorList>
            <person name="Zhou C."/>
            <person name="Xiao S."/>
        </authorList>
    </citation>
    <scope>NUCLEOTIDE SEQUENCE [LARGE SCALE GENOMIC DNA]</scope>
    <source>
        <strain evidence="20">OARG1902GOOAL</strain>
        <tissue evidence="20">Muscle</tissue>
    </source>
</reference>
<evidence type="ECO:0000313" key="20">
    <source>
        <dbReference type="EMBL" id="KAF3702632.1"/>
    </source>
</evidence>
<feature type="domain" description="Poly(A) polymerase nucleotidyltransferase" evidence="19">
    <location>
        <begin position="18"/>
        <end position="206"/>
    </location>
</feature>
<dbReference type="EC" id="2.7.7.19" evidence="5"/>
<dbReference type="SUPFAM" id="SSF81301">
    <property type="entry name" value="Nucleotidyltransferase"/>
    <property type="match status" value="1"/>
</dbReference>
<dbReference type="InterPro" id="IPR011068">
    <property type="entry name" value="NuclTrfase_I-like_C"/>
</dbReference>
<evidence type="ECO:0000259" key="18">
    <source>
        <dbReference type="Pfam" id="PF04928"/>
    </source>
</evidence>
<feature type="coiled-coil region" evidence="15">
    <location>
        <begin position="55"/>
        <end position="82"/>
    </location>
</feature>
<dbReference type="PANTHER" id="PTHR10682">
    <property type="entry name" value="POLY A POLYMERASE"/>
    <property type="match status" value="1"/>
</dbReference>
<keyword evidence="13" id="KW-0539">Nucleus</keyword>
<sequence length="526" mass="60137">MCRPVEAEAAPDMPKKYGITSPISEDLPEEADLNRTKTLTETLKSYNIFEDELELQNREKTLKKLELLYKEWLKEISEEMNVPEFVSENIGGRIIPFGSYHLGVQLKGSDIDVLCVGPGYLQRNDFFTSFYEKLKAQEEAIKQAFVPVIKLSYDGIEIDLIFARVQLKRIPQNLDLLDDKVLKNIDIHCARSFNGYRVTEEILCLVPNVFNFRLTLRFIKLWAKRRKIYSNMLGFLGGVSWAILVARICQAYPNATASTLVIKFFKIYSMWEWPIPIRLRVVEDCQYNLPFWDPKVNLSDRRHLMPIITPVYPQQNTSFNVSPSTFAILQEEIDRGHVIAEEIKKNNANWSKLFETPNFFEKYKVGLLESKIRHLVGILETNVNISLAHVNLQLFTGPNKANNNNPASPSIILMATKRPGSSHPETSSKRFKANESLTPDPKHTCSEESSTGVSLIKRQSPVASTNRPGTFEAETQTKKVKYDLDKPTVELSDMPPGPTKHVYTVKQHITLKLVRLHSLCVAYWDA</sequence>
<dbReference type="PANTHER" id="PTHR10682:SF9">
    <property type="entry name" value="POLY(A) POLYMERASE ALPHA"/>
    <property type="match status" value="1"/>
</dbReference>
<evidence type="ECO:0000256" key="6">
    <source>
        <dbReference type="ARBA" id="ARBA00022664"/>
    </source>
</evidence>
<dbReference type="GO" id="GO:0005634">
    <property type="term" value="C:nucleus"/>
    <property type="evidence" value="ECO:0007669"/>
    <property type="project" value="UniProtKB-SubCell"/>
</dbReference>
<dbReference type="GO" id="GO:1990817">
    <property type="term" value="F:poly(A) RNA polymerase activity"/>
    <property type="evidence" value="ECO:0007669"/>
    <property type="project" value="UniProtKB-EC"/>
</dbReference>
<dbReference type="EMBL" id="CM015729">
    <property type="protein sequence ID" value="KAF3702632.1"/>
    <property type="molecule type" value="Genomic_DNA"/>
</dbReference>
<dbReference type="InterPro" id="IPR048840">
    <property type="entry name" value="PolA_pol_NTPase"/>
</dbReference>
<organism evidence="20 21">
    <name type="scientific">Channa argus</name>
    <name type="common">Northern snakehead</name>
    <name type="synonym">Ophicephalus argus</name>
    <dbReference type="NCBI Taxonomy" id="215402"/>
    <lineage>
        <taxon>Eukaryota</taxon>
        <taxon>Metazoa</taxon>
        <taxon>Chordata</taxon>
        <taxon>Craniata</taxon>
        <taxon>Vertebrata</taxon>
        <taxon>Euteleostomi</taxon>
        <taxon>Actinopterygii</taxon>
        <taxon>Neopterygii</taxon>
        <taxon>Teleostei</taxon>
        <taxon>Neoteleostei</taxon>
        <taxon>Acanthomorphata</taxon>
        <taxon>Anabantaria</taxon>
        <taxon>Anabantiformes</taxon>
        <taxon>Channoidei</taxon>
        <taxon>Channidae</taxon>
        <taxon>Channa</taxon>
    </lineage>
</organism>
<evidence type="ECO:0000313" key="21">
    <source>
        <dbReference type="Proteomes" id="UP000503349"/>
    </source>
</evidence>
<keyword evidence="15" id="KW-0175">Coiled coil</keyword>
<comment type="cofactor">
    <cofactor evidence="1">
        <name>Mn(2+)</name>
        <dbReference type="ChEBI" id="CHEBI:29035"/>
    </cofactor>
</comment>
<keyword evidence="11" id="KW-0460">Magnesium</keyword>
<dbReference type="Pfam" id="PF04928">
    <property type="entry name" value="PAP_central"/>
    <property type="match status" value="1"/>
</dbReference>
<evidence type="ECO:0000256" key="1">
    <source>
        <dbReference type="ARBA" id="ARBA00001936"/>
    </source>
</evidence>
<dbReference type="AlphaFoldDB" id="A0A6G1QJA7"/>
<evidence type="ECO:0000259" key="17">
    <source>
        <dbReference type="Pfam" id="PF04926"/>
    </source>
</evidence>
<dbReference type="CDD" id="cd05402">
    <property type="entry name" value="NT_PAP_TUTase"/>
    <property type="match status" value="1"/>
</dbReference>
<comment type="catalytic activity">
    <reaction evidence="14">
        <text>RNA(n) + ATP = RNA(n)-3'-adenine ribonucleotide + diphosphate</text>
        <dbReference type="Rhea" id="RHEA:11332"/>
        <dbReference type="Rhea" id="RHEA-COMP:14527"/>
        <dbReference type="Rhea" id="RHEA-COMP:17347"/>
        <dbReference type="ChEBI" id="CHEBI:30616"/>
        <dbReference type="ChEBI" id="CHEBI:33019"/>
        <dbReference type="ChEBI" id="CHEBI:140395"/>
        <dbReference type="ChEBI" id="CHEBI:173115"/>
        <dbReference type="EC" id="2.7.7.19"/>
    </reaction>
</comment>
<name>A0A6G1QJA7_CHAAH</name>
<dbReference type="Pfam" id="PF04926">
    <property type="entry name" value="PAP_RNA-bind"/>
    <property type="match status" value="1"/>
</dbReference>
<keyword evidence="9" id="KW-0547">Nucleotide-binding</keyword>
<feature type="region of interest" description="Disordered" evidence="16">
    <location>
        <begin position="1"/>
        <end position="21"/>
    </location>
</feature>
<dbReference type="InterPro" id="IPR007012">
    <property type="entry name" value="PolA_pol_cen_dom"/>
</dbReference>
<evidence type="ECO:0000256" key="2">
    <source>
        <dbReference type="ARBA" id="ARBA00001946"/>
    </source>
</evidence>
<dbReference type="SUPFAM" id="SSF81631">
    <property type="entry name" value="PAP/OAS1 substrate-binding domain"/>
    <property type="match status" value="1"/>
</dbReference>
<keyword evidence="8" id="KW-0479">Metal-binding</keyword>
<dbReference type="InterPro" id="IPR007010">
    <property type="entry name" value="PolA_pol_RNA-bd_dom"/>
</dbReference>
<feature type="domain" description="Poly(A) polymerase central" evidence="18">
    <location>
        <begin position="211"/>
        <end position="355"/>
    </location>
</feature>
<evidence type="ECO:0000256" key="12">
    <source>
        <dbReference type="ARBA" id="ARBA00023211"/>
    </source>
</evidence>
<reference evidence="21" key="2">
    <citation type="submission" date="2019-02" db="EMBL/GenBank/DDBJ databases">
        <title>Opniocepnalus argus Var Kimnra genome.</title>
        <authorList>
            <person name="Zhou C."/>
            <person name="Xiao S."/>
        </authorList>
    </citation>
    <scope>NUCLEOTIDE SEQUENCE [LARGE SCALE GENOMIC DNA]</scope>
</reference>
<evidence type="ECO:0000256" key="15">
    <source>
        <dbReference type="SAM" id="Coils"/>
    </source>
</evidence>
<evidence type="ECO:0000256" key="9">
    <source>
        <dbReference type="ARBA" id="ARBA00022741"/>
    </source>
</evidence>
<dbReference type="SUPFAM" id="SSF55003">
    <property type="entry name" value="PAP/Archaeal CCA-adding enzyme, C-terminal domain"/>
    <property type="match status" value="1"/>
</dbReference>
<comment type="cofactor">
    <cofactor evidence="2">
        <name>Mg(2+)</name>
        <dbReference type="ChEBI" id="CHEBI:18420"/>
    </cofactor>
</comment>
<evidence type="ECO:0000256" key="4">
    <source>
        <dbReference type="ARBA" id="ARBA00010912"/>
    </source>
</evidence>
<feature type="domain" description="Poly(A) polymerase RNA-binding" evidence="17">
    <location>
        <begin position="365"/>
        <end position="409"/>
    </location>
</feature>
<evidence type="ECO:0000256" key="11">
    <source>
        <dbReference type="ARBA" id="ARBA00022842"/>
    </source>
</evidence>
<dbReference type="Pfam" id="PF20750">
    <property type="entry name" value="PAP_NTPase"/>
    <property type="match status" value="1"/>
</dbReference>
<evidence type="ECO:0000259" key="19">
    <source>
        <dbReference type="Pfam" id="PF20750"/>
    </source>
</evidence>
<dbReference type="GO" id="GO:0006397">
    <property type="term" value="P:mRNA processing"/>
    <property type="evidence" value="ECO:0007669"/>
    <property type="project" value="UniProtKB-KW"/>
</dbReference>
<evidence type="ECO:0000256" key="5">
    <source>
        <dbReference type="ARBA" id="ARBA00012388"/>
    </source>
</evidence>
<dbReference type="Gene3D" id="3.30.460.10">
    <property type="entry name" value="Beta Polymerase, domain 2"/>
    <property type="match status" value="1"/>
</dbReference>
<evidence type="ECO:0000256" key="16">
    <source>
        <dbReference type="SAM" id="MobiDB-lite"/>
    </source>
</evidence>
<dbReference type="GO" id="GO:0005524">
    <property type="term" value="F:ATP binding"/>
    <property type="evidence" value="ECO:0007669"/>
    <property type="project" value="UniProtKB-KW"/>
</dbReference>
<evidence type="ECO:0000256" key="13">
    <source>
        <dbReference type="ARBA" id="ARBA00023242"/>
    </source>
</evidence>
<dbReference type="FunFam" id="1.10.1410.10:FF:000001">
    <property type="entry name" value="Putative poly(A) polymerase gamma"/>
    <property type="match status" value="1"/>
</dbReference>
<dbReference type="Gene3D" id="3.30.70.590">
    <property type="entry name" value="Poly(A) polymerase predicted RNA binding domain"/>
    <property type="match status" value="1"/>
</dbReference>
<evidence type="ECO:0000256" key="7">
    <source>
        <dbReference type="ARBA" id="ARBA00022679"/>
    </source>
</evidence>
<keyword evidence="10" id="KW-0067">ATP-binding</keyword>
<keyword evidence="21" id="KW-1185">Reference proteome</keyword>
<evidence type="ECO:0000256" key="14">
    <source>
        <dbReference type="ARBA" id="ARBA00048830"/>
    </source>
</evidence>
<gene>
    <name evidence="20" type="ORF">EXN66_Car018320</name>
</gene>
<dbReference type="GO" id="GO:0046872">
    <property type="term" value="F:metal ion binding"/>
    <property type="evidence" value="ECO:0007669"/>
    <property type="project" value="UniProtKB-KW"/>
</dbReference>
<dbReference type="InterPro" id="IPR043519">
    <property type="entry name" value="NT_sf"/>
</dbReference>
<evidence type="ECO:0000256" key="8">
    <source>
        <dbReference type="ARBA" id="ARBA00022723"/>
    </source>
</evidence>
<evidence type="ECO:0000256" key="10">
    <source>
        <dbReference type="ARBA" id="ARBA00022840"/>
    </source>
</evidence>
<feature type="region of interest" description="Disordered" evidence="16">
    <location>
        <begin position="417"/>
        <end position="453"/>
    </location>
</feature>
<keyword evidence="6" id="KW-0507">mRNA processing</keyword>
<accession>A0A6G1QJA7</accession>
<keyword evidence="12" id="KW-0464">Manganese</keyword>
<dbReference type="FunFam" id="3.30.460.10:FF:000002">
    <property type="entry name" value="Poly(A) polymerase alpha, putative"/>
    <property type="match status" value="1"/>
</dbReference>
<comment type="subcellular location">
    <subcellularLocation>
        <location evidence="3">Nucleus</location>
    </subcellularLocation>
</comment>
<comment type="similarity">
    <text evidence="4">Belongs to the poly(A) polymerase family.</text>
</comment>
<keyword evidence="7" id="KW-0808">Transferase</keyword>
<evidence type="ECO:0000256" key="3">
    <source>
        <dbReference type="ARBA" id="ARBA00004123"/>
    </source>
</evidence>